<dbReference type="Proteomes" id="UP000289557">
    <property type="component" value="Chromosome"/>
</dbReference>
<protein>
    <submittedName>
        <fullName evidence="1">Uncharacterized protein</fullName>
    </submittedName>
</protein>
<organism evidence="1 2">
    <name type="scientific">Mycoplasmoides pneumoniae</name>
    <name type="common">Mycoplasma pneumoniae</name>
    <dbReference type="NCBI Taxonomy" id="2104"/>
    <lineage>
        <taxon>Bacteria</taxon>
        <taxon>Bacillati</taxon>
        <taxon>Mycoplasmatota</taxon>
        <taxon>Mycoplasmoidales</taxon>
        <taxon>Mycoplasmoidaceae</taxon>
        <taxon>Mycoplasmoides</taxon>
    </lineage>
</organism>
<gene>
    <name evidence="1" type="ORF">NCTC10119_00798</name>
</gene>
<evidence type="ECO:0000313" key="2">
    <source>
        <dbReference type="Proteomes" id="UP000289557"/>
    </source>
</evidence>
<accession>A0AB38W8L2</accession>
<dbReference type="AlphaFoldDB" id="A0AB38W8L2"/>
<dbReference type="EMBL" id="LR214945">
    <property type="protein sequence ID" value="VEU57517.1"/>
    <property type="molecule type" value="Genomic_DNA"/>
</dbReference>
<evidence type="ECO:0000313" key="1">
    <source>
        <dbReference type="EMBL" id="VEU57517.1"/>
    </source>
</evidence>
<proteinExistence type="predicted"/>
<reference evidence="1 2" key="1">
    <citation type="submission" date="2019-01" db="EMBL/GenBank/DDBJ databases">
        <authorList>
            <consortium name="Pathogen Informatics"/>
        </authorList>
    </citation>
    <scope>NUCLEOTIDE SEQUENCE [LARGE SCALE GENOMIC DNA]</scope>
    <source>
        <strain evidence="1 2">NCTC10119</strain>
    </source>
</reference>
<name>A0AB38W8L2_MYCPM</name>
<sequence>MVKRSCRSKGIIPGTFAFGGGRFSSSCNLLDGRVVCLTCGCSTAGCGSGWGTGSTIGCVASTWILDVATGCWLKLVVVGCWNSFKCTSAVWWTGWVGTWLLKLVGSDCGCTLTGWVEVCGSCLGNWLKDFTNSSPNLSNGPKSNWGMSLEKNFLSWLDWFALVWLVRSCWGWTTGSSFNCCSTFLTSWTVSASSSSWARSKKKRFFLLMAMVD</sequence>